<organism evidence="1 2">
    <name type="scientific">Triparma laevis f. inornata</name>
    <dbReference type="NCBI Taxonomy" id="1714386"/>
    <lineage>
        <taxon>Eukaryota</taxon>
        <taxon>Sar</taxon>
        <taxon>Stramenopiles</taxon>
        <taxon>Ochrophyta</taxon>
        <taxon>Bolidophyceae</taxon>
        <taxon>Parmales</taxon>
        <taxon>Triparmaceae</taxon>
        <taxon>Triparma</taxon>
    </lineage>
</organism>
<gene>
    <name evidence="1" type="ORF">TL16_g11933</name>
</gene>
<evidence type="ECO:0000313" key="2">
    <source>
        <dbReference type="Proteomes" id="UP001162640"/>
    </source>
</evidence>
<dbReference type="Proteomes" id="UP001162640">
    <property type="component" value="Unassembled WGS sequence"/>
</dbReference>
<comment type="caution">
    <text evidence="1">The sequence shown here is derived from an EMBL/GenBank/DDBJ whole genome shotgun (WGS) entry which is preliminary data.</text>
</comment>
<proteinExistence type="predicted"/>
<sequence>MRLTSVKLTRKVDRIMIVETVRCFSKSTLRFGWLFRMVEEVAPAVAENFVAVVEAEERMASRVDFIFISFMVLRRLW</sequence>
<evidence type="ECO:0000313" key="1">
    <source>
        <dbReference type="EMBL" id="GMH91007.1"/>
    </source>
</evidence>
<dbReference type="AlphaFoldDB" id="A0A9W7EUE0"/>
<name>A0A9W7EUE0_9STRA</name>
<accession>A0A9W7EUE0</accession>
<dbReference type="EMBL" id="BLQM01000461">
    <property type="protein sequence ID" value="GMH91007.1"/>
    <property type="molecule type" value="Genomic_DNA"/>
</dbReference>
<protein>
    <submittedName>
        <fullName evidence="1">Uncharacterized protein</fullName>
    </submittedName>
</protein>
<reference evidence="2" key="1">
    <citation type="journal article" date="2023" name="Commun. Biol.">
        <title>Genome analysis of Parmales, the sister group of diatoms, reveals the evolutionary specialization of diatoms from phago-mixotrophs to photoautotrophs.</title>
        <authorList>
            <person name="Ban H."/>
            <person name="Sato S."/>
            <person name="Yoshikawa S."/>
            <person name="Yamada K."/>
            <person name="Nakamura Y."/>
            <person name="Ichinomiya M."/>
            <person name="Sato N."/>
            <person name="Blanc-Mathieu R."/>
            <person name="Endo H."/>
            <person name="Kuwata A."/>
            <person name="Ogata H."/>
        </authorList>
    </citation>
    <scope>NUCLEOTIDE SEQUENCE [LARGE SCALE GENOMIC DNA]</scope>
</reference>